<dbReference type="GeneID" id="25266603"/>
<reference evidence="1 2" key="1">
    <citation type="submission" date="2014-05" db="EMBL/GenBank/DDBJ databases">
        <title>Draft genome sequence of a rare smut relative, Tilletiaria anomala UBC 951.</title>
        <authorList>
            <consortium name="DOE Joint Genome Institute"/>
            <person name="Toome M."/>
            <person name="Kuo A."/>
            <person name="Henrissat B."/>
            <person name="Lipzen A."/>
            <person name="Tritt A."/>
            <person name="Yoshinaga Y."/>
            <person name="Zane M."/>
            <person name="Barry K."/>
            <person name="Grigoriev I.V."/>
            <person name="Spatafora J.W."/>
            <person name="Aimea M.C."/>
        </authorList>
    </citation>
    <scope>NUCLEOTIDE SEQUENCE [LARGE SCALE GENOMIC DNA]</scope>
    <source>
        <strain evidence="1 2">UBC 951</strain>
    </source>
</reference>
<protein>
    <submittedName>
        <fullName evidence="1">Uncharacterized protein</fullName>
    </submittedName>
</protein>
<name>A0A066VVL5_TILAU</name>
<sequence>MSPNRRRDHPKDREDIGIFNFYHVFGLQIANNMICPIKMPKGSVSQPMSPMFHGGGAPVSFVDKLESTAVEANVTTLENITEGLQMAPIFRYVEKFILIFTNEKGFKKLGEITSTEAYKCALLYNGMGDLDMSASAHASSWTMDEVGSLRNPTLSSLCEADEIMSLAQLRHVTVVMKEEDTVPCDTNVYPNTVHCGDACPNLADPQAKASFEAAFAQAALLEREDGLSSLPMRPPG</sequence>
<keyword evidence="2" id="KW-1185">Reference proteome</keyword>
<comment type="caution">
    <text evidence="1">The sequence shown here is derived from an EMBL/GenBank/DDBJ whole genome shotgun (WGS) entry which is preliminary data.</text>
</comment>
<dbReference type="AlphaFoldDB" id="A0A066VVL5"/>
<evidence type="ECO:0000313" key="2">
    <source>
        <dbReference type="Proteomes" id="UP000027361"/>
    </source>
</evidence>
<gene>
    <name evidence="1" type="ORF">K437DRAFT_275102</name>
</gene>
<dbReference type="InParanoid" id="A0A066VVL5"/>
<organism evidence="1 2">
    <name type="scientific">Tilletiaria anomala (strain ATCC 24038 / CBS 436.72 / UBC 951)</name>
    <dbReference type="NCBI Taxonomy" id="1037660"/>
    <lineage>
        <taxon>Eukaryota</taxon>
        <taxon>Fungi</taxon>
        <taxon>Dikarya</taxon>
        <taxon>Basidiomycota</taxon>
        <taxon>Ustilaginomycotina</taxon>
        <taxon>Exobasidiomycetes</taxon>
        <taxon>Georgefischeriales</taxon>
        <taxon>Tilletiariaceae</taxon>
        <taxon>Tilletiaria</taxon>
    </lineage>
</organism>
<dbReference type="EMBL" id="JMSN01000068">
    <property type="protein sequence ID" value="KDN42605.1"/>
    <property type="molecule type" value="Genomic_DNA"/>
</dbReference>
<dbReference type="Proteomes" id="UP000027361">
    <property type="component" value="Unassembled WGS sequence"/>
</dbReference>
<dbReference type="HOGENOM" id="CLU_1176116_0_0_1"/>
<proteinExistence type="predicted"/>
<accession>A0A066VVL5</accession>
<dbReference type="RefSeq" id="XP_013242105.1">
    <property type="nucleotide sequence ID" value="XM_013386651.1"/>
</dbReference>
<dbReference type="STRING" id="1037660.A0A066VVL5"/>
<evidence type="ECO:0000313" key="1">
    <source>
        <dbReference type="EMBL" id="KDN42605.1"/>
    </source>
</evidence>